<protein>
    <submittedName>
        <fullName evidence="1">YfcL protein</fullName>
    </submittedName>
</protein>
<dbReference type="RefSeq" id="WP_101059308.1">
    <property type="nucleotide sequence ID" value="NZ_AP024609.1"/>
</dbReference>
<dbReference type="EMBL" id="UGYO01000002">
    <property type="protein sequence ID" value="SUJ10976.1"/>
    <property type="molecule type" value="Genomic_DNA"/>
</dbReference>
<accession>A0A380C2N5</accession>
<keyword evidence="2" id="KW-1185">Reference proteome</keyword>
<sequence>MLDKYEQALEQWIGEIVAGGDDDALFASGYLQGHFAVVLAELENESEQGPDALNERMQQCLKLAAKELEDADYRLVDSAWSELKQRIAA</sequence>
<reference evidence="1 2" key="1">
    <citation type="submission" date="2018-06" db="EMBL/GenBank/DDBJ databases">
        <authorList>
            <consortium name="Pathogen Informatics"/>
            <person name="Doyle S."/>
        </authorList>
    </citation>
    <scope>NUCLEOTIDE SEQUENCE [LARGE SCALE GENOMIC DNA]</scope>
    <source>
        <strain evidence="1 2">NCTC10738</strain>
    </source>
</reference>
<dbReference type="Proteomes" id="UP000254069">
    <property type="component" value="Unassembled WGS sequence"/>
</dbReference>
<dbReference type="AlphaFoldDB" id="A0A380C2N5"/>
<name>A0A380C2N5_9GAMM</name>
<proteinExistence type="predicted"/>
<dbReference type="KEGG" id="salg:BS332_16055"/>
<evidence type="ECO:0000313" key="2">
    <source>
        <dbReference type="Proteomes" id="UP000254069"/>
    </source>
</evidence>
<evidence type="ECO:0000313" key="1">
    <source>
        <dbReference type="EMBL" id="SUJ10976.1"/>
    </source>
</evidence>
<organism evidence="1 2">
    <name type="scientific">Shewanella algae</name>
    <dbReference type="NCBI Taxonomy" id="38313"/>
    <lineage>
        <taxon>Bacteria</taxon>
        <taxon>Pseudomonadati</taxon>
        <taxon>Pseudomonadota</taxon>
        <taxon>Gammaproteobacteria</taxon>
        <taxon>Alteromonadales</taxon>
        <taxon>Shewanellaceae</taxon>
        <taxon>Shewanella</taxon>
    </lineage>
</organism>
<dbReference type="InterPro" id="IPR014987">
    <property type="entry name" value="UPF_YfcL"/>
</dbReference>
<dbReference type="Pfam" id="PF08891">
    <property type="entry name" value="YfcL"/>
    <property type="match status" value="1"/>
</dbReference>
<gene>
    <name evidence="1" type="ORF">NCTC10738_04312</name>
</gene>